<comment type="caution">
    <text evidence="1">The sequence shown here is derived from an EMBL/GenBank/DDBJ whole genome shotgun (WGS) entry which is preliminary data.</text>
</comment>
<evidence type="ECO:0000313" key="2">
    <source>
        <dbReference type="Proteomes" id="UP000266234"/>
    </source>
</evidence>
<dbReference type="OrthoDB" id="5106178at2759"/>
<sequence length="203" mass="22947">MPRDKKKAALVASRKALFPHLGDMYFKVLLELNLGLPDQYSEINCSKWVRKVLEVFDGTDRSDWESPEEKGLAGITTARCRRCTMQELLDLWTAMAREATGCRRLWAVSGSLRGNEDEPVNLPKLVPATDLRLKAREQNHSKFIKMLWTETPAKYRDPDWSGILSPTVTFMTLPSPTSSETDEGSSSGELDVTLGRLWLENSE</sequence>
<dbReference type="AlphaFoldDB" id="A0A395SWC2"/>
<proteinExistence type="predicted"/>
<name>A0A395SWC2_9HYPO</name>
<reference evidence="1 2" key="1">
    <citation type="journal article" date="2018" name="PLoS Pathog.">
        <title>Evolution of structural diversity of trichothecenes, a family of toxins produced by plant pathogenic and entomopathogenic fungi.</title>
        <authorList>
            <person name="Proctor R.H."/>
            <person name="McCormick S.P."/>
            <person name="Kim H.S."/>
            <person name="Cardoza R.E."/>
            <person name="Stanley A.M."/>
            <person name="Lindo L."/>
            <person name="Kelly A."/>
            <person name="Brown D.W."/>
            <person name="Lee T."/>
            <person name="Vaughan M.M."/>
            <person name="Alexander N.J."/>
            <person name="Busman M."/>
            <person name="Gutierrez S."/>
        </authorList>
    </citation>
    <scope>NUCLEOTIDE SEQUENCE [LARGE SCALE GENOMIC DNA]</scope>
    <source>
        <strain evidence="1 2">NRRL 20695</strain>
    </source>
</reference>
<organism evidence="1 2">
    <name type="scientific">Fusarium longipes</name>
    <dbReference type="NCBI Taxonomy" id="694270"/>
    <lineage>
        <taxon>Eukaryota</taxon>
        <taxon>Fungi</taxon>
        <taxon>Dikarya</taxon>
        <taxon>Ascomycota</taxon>
        <taxon>Pezizomycotina</taxon>
        <taxon>Sordariomycetes</taxon>
        <taxon>Hypocreomycetidae</taxon>
        <taxon>Hypocreales</taxon>
        <taxon>Nectriaceae</taxon>
        <taxon>Fusarium</taxon>
    </lineage>
</organism>
<evidence type="ECO:0000313" key="1">
    <source>
        <dbReference type="EMBL" id="RGP76362.1"/>
    </source>
</evidence>
<accession>A0A395SWC2</accession>
<keyword evidence="2" id="KW-1185">Reference proteome</keyword>
<gene>
    <name evidence="1" type="ORF">FLONG3_5246</name>
</gene>
<dbReference type="EMBL" id="PXOG01000114">
    <property type="protein sequence ID" value="RGP76362.1"/>
    <property type="molecule type" value="Genomic_DNA"/>
</dbReference>
<protein>
    <submittedName>
        <fullName evidence="1">Uncharacterized protein</fullName>
    </submittedName>
</protein>
<dbReference type="Proteomes" id="UP000266234">
    <property type="component" value="Unassembled WGS sequence"/>
</dbReference>